<keyword evidence="4" id="KW-0812">Transmembrane</keyword>
<dbReference type="InterPro" id="IPR037066">
    <property type="entry name" value="Plug_dom_sf"/>
</dbReference>
<accession>A0A0N8R017</accession>
<evidence type="ECO:0000256" key="3">
    <source>
        <dbReference type="ARBA" id="ARBA00023237"/>
    </source>
</evidence>
<comment type="similarity">
    <text evidence="4">Belongs to the TonB-dependent receptor family.</text>
</comment>
<dbReference type="Proteomes" id="UP000050564">
    <property type="component" value="Unassembled WGS sequence"/>
</dbReference>
<evidence type="ECO:0000259" key="6">
    <source>
        <dbReference type="SMART" id="SM00965"/>
    </source>
</evidence>
<dbReference type="EMBL" id="RBOW01000811">
    <property type="protein sequence ID" value="RMN22030.1"/>
    <property type="molecule type" value="Genomic_DNA"/>
</dbReference>
<evidence type="ECO:0000313" key="7">
    <source>
        <dbReference type="EMBL" id="KPW79942.1"/>
    </source>
</evidence>
<dbReference type="Proteomes" id="UP000281372">
    <property type="component" value="Unassembled WGS sequence"/>
</dbReference>
<keyword evidence="2 4" id="KW-0472">Membrane</keyword>
<protein>
    <submittedName>
        <fullName evidence="7">TonB-dependent hemoglobin/transferrin/lactoferrin receptor:TonB-dependent heme/hemoglobin receptor</fullName>
    </submittedName>
</protein>
<keyword evidence="1 4" id="KW-0813">Transport</keyword>
<dbReference type="GO" id="GO:0009279">
    <property type="term" value="C:cell outer membrane"/>
    <property type="evidence" value="ECO:0007669"/>
    <property type="project" value="UniProtKB-SubCell"/>
</dbReference>
<dbReference type="InterPro" id="IPR039426">
    <property type="entry name" value="TonB-dep_rcpt-like"/>
</dbReference>
<sequence length="177" mass="18648">MSPTFTPVAHSRARLTLSLLTLAVLGAGLQALPAHASSENVASPRPAGTYTFSISQQPLVSALNEFSRVTGWQVGMSAELAQNVTTGGASGNLSATAALDKLLAGSSLSYRNLGNNNVVLEKHIAGVMALDQITVSATRQAQDVVTVPNTVSVHTREQLDRQNINTIRDLVRYEPGV</sequence>
<reference evidence="8 10" key="2">
    <citation type="submission" date="2018-08" db="EMBL/GenBank/DDBJ databases">
        <title>Recombination of ecologically and evolutionarily significant loci maintains genetic cohesion in the Pseudomonas syringae species complex.</title>
        <authorList>
            <person name="Dillon M."/>
            <person name="Thakur S."/>
            <person name="Almeida R.N.D."/>
            <person name="Weir B.S."/>
            <person name="Guttman D.S."/>
        </authorList>
    </citation>
    <scope>NUCLEOTIDE SEQUENCE [LARGE SCALE GENOMIC DNA]</scope>
    <source>
        <strain evidence="8 10">ICMP 2821</strain>
    </source>
</reference>
<evidence type="ECO:0000256" key="2">
    <source>
        <dbReference type="ARBA" id="ARBA00023136"/>
    </source>
</evidence>
<evidence type="ECO:0000313" key="9">
    <source>
        <dbReference type="Proteomes" id="UP000050564"/>
    </source>
</evidence>
<name>A0A0N8R017_PSECA</name>
<evidence type="ECO:0000256" key="4">
    <source>
        <dbReference type="PROSITE-ProRule" id="PRU01360"/>
    </source>
</evidence>
<evidence type="ECO:0000256" key="1">
    <source>
        <dbReference type="ARBA" id="ARBA00022448"/>
    </source>
</evidence>
<feature type="domain" description="Secretin/TonB short N-terminal" evidence="6">
    <location>
        <begin position="72"/>
        <end position="123"/>
    </location>
</feature>
<keyword evidence="4" id="KW-1134">Transmembrane beta strand</keyword>
<dbReference type="Pfam" id="PF07660">
    <property type="entry name" value="STN"/>
    <property type="match status" value="1"/>
</dbReference>
<dbReference type="PATRIC" id="fig|86840.3.peg.5895"/>
<comment type="caution">
    <text evidence="7">The sequence shown here is derived from an EMBL/GenBank/DDBJ whole genome shotgun (WGS) entry which is preliminary data.</text>
</comment>
<dbReference type="InterPro" id="IPR011662">
    <property type="entry name" value="Secretin/TonB_short_N"/>
</dbReference>
<dbReference type="PROSITE" id="PS52016">
    <property type="entry name" value="TONB_DEPENDENT_REC_3"/>
    <property type="match status" value="1"/>
</dbReference>
<dbReference type="SMART" id="SM00965">
    <property type="entry name" value="STN"/>
    <property type="match status" value="1"/>
</dbReference>
<keyword evidence="7" id="KW-0675">Receptor</keyword>
<proteinExistence type="inferred from homology"/>
<evidence type="ECO:0000256" key="5">
    <source>
        <dbReference type="SAM" id="SignalP"/>
    </source>
</evidence>
<feature type="signal peptide" evidence="5">
    <location>
        <begin position="1"/>
        <end position="36"/>
    </location>
</feature>
<reference evidence="7 9" key="1">
    <citation type="submission" date="2015-09" db="EMBL/GenBank/DDBJ databases">
        <title>Genome announcement of multiple Pseudomonas syringae strains.</title>
        <authorList>
            <person name="Thakur S."/>
            <person name="Wang P.W."/>
            <person name="Gong Y."/>
            <person name="Weir B.S."/>
            <person name="Guttman D.S."/>
        </authorList>
    </citation>
    <scope>NUCLEOTIDE SEQUENCE [LARGE SCALE GENOMIC DNA]</scope>
    <source>
        <strain evidence="7 9">ICMP2823</strain>
    </source>
</reference>
<dbReference type="AlphaFoldDB" id="A0A0N8R017"/>
<dbReference type="Gene3D" id="2.170.130.10">
    <property type="entry name" value="TonB-dependent receptor, plug domain"/>
    <property type="match status" value="1"/>
</dbReference>
<organism evidence="7 9">
    <name type="scientific">Pseudomonas cannabina</name>
    <dbReference type="NCBI Taxonomy" id="86840"/>
    <lineage>
        <taxon>Bacteria</taxon>
        <taxon>Pseudomonadati</taxon>
        <taxon>Pseudomonadota</taxon>
        <taxon>Gammaproteobacteria</taxon>
        <taxon>Pseudomonadales</taxon>
        <taxon>Pseudomonadaceae</taxon>
        <taxon>Pseudomonas</taxon>
    </lineage>
</organism>
<gene>
    <name evidence="7" type="ORF">ALO81_04077</name>
    <name evidence="8" type="ORF">ALQ64_00846</name>
</gene>
<dbReference type="EMBL" id="LJPX01000088">
    <property type="protein sequence ID" value="KPW79942.1"/>
    <property type="molecule type" value="Genomic_DNA"/>
</dbReference>
<dbReference type="SUPFAM" id="SSF56935">
    <property type="entry name" value="Porins"/>
    <property type="match status" value="1"/>
</dbReference>
<feature type="chain" id="PRO_5033233343" evidence="5">
    <location>
        <begin position="37"/>
        <end position="177"/>
    </location>
</feature>
<keyword evidence="3 4" id="KW-0998">Cell outer membrane</keyword>
<dbReference type="Gene3D" id="3.55.50.30">
    <property type="match status" value="1"/>
</dbReference>
<keyword evidence="5" id="KW-0732">Signal</keyword>
<comment type="subcellular location">
    <subcellularLocation>
        <location evidence="4">Cell outer membrane</location>
        <topology evidence="4">Multi-pass membrane protein</topology>
    </subcellularLocation>
</comment>
<evidence type="ECO:0000313" key="8">
    <source>
        <dbReference type="EMBL" id="RMN22030.1"/>
    </source>
</evidence>
<evidence type="ECO:0000313" key="10">
    <source>
        <dbReference type="Proteomes" id="UP000281372"/>
    </source>
</evidence>